<proteinExistence type="predicted"/>
<protein>
    <submittedName>
        <fullName evidence="1">Uncharacterized protein</fullName>
    </submittedName>
</protein>
<keyword evidence="2" id="KW-1185">Reference proteome</keyword>
<dbReference type="Proteomes" id="UP000235828">
    <property type="component" value="Chromosome B"/>
</dbReference>
<accession>A0A2N8ZKV6</accession>
<gene>
    <name evidence="1" type="ORF">VTAP4600_B0912</name>
</gene>
<sequence>MPVEFDFGESEPLLTASKQNSTKIPASKRTTVKLAASI</sequence>
<dbReference type="EMBL" id="LT960612">
    <property type="protein sequence ID" value="SON52524.1"/>
    <property type="molecule type" value="Genomic_DNA"/>
</dbReference>
<evidence type="ECO:0000313" key="2">
    <source>
        <dbReference type="Proteomes" id="UP000235828"/>
    </source>
</evidence>
<organism evidence="1 2">
    <name type="scientific">Vibrio tapetis subsp. tapetis</name>
    <dbReference type="NCBI Taxonomy" id="1671868"/>
    <lineage>
        <taxon>Bacteria</taxon>
        <taxon>Pseudomonadati</taxon>
        <taxon>Pseudomonadota</taxon>
        <taxon>Gammaproteobacteria</taxon>
        <taxon>Vibrionales</taxon>
        <taxon>Vibrionaceae</taxon>
        <taxon>Vibrio</taxon>
    </lineage>
</organism>
<reference evidence="1 2" key="1">
    <citation type="submission" date="2017-10" db="EMBL/GenBank/DDBJ databases">
        <authorList>
            <person name="Banno H."/>
            <person name="Chua N.-H."/>
        </authorList>
    </citation>
    <scope>NUCLEOTIDE SEQUENCE [LARGE SCALE GENOMIC DNA]</scope>
    <source>
        <strain evidence="1">Vibrio tapetis CECT4600</strain>
    </source>
</reference>
<name>A0A2N8ZKV6_9VIBR</name>
<dbReference type="KEGG" id="vta:B0912"/>
<evidence type="ECO:0000313" key="1">
    <source>
        <dbReference type="EMBL" id="SON52524.1"/>
    </source>
</evidence>
<dbReference type="AlphaFoldDB" id="A0A2N8ZKV6"/>